<protein>
    <submittedName>
        <fullName evidence="1">Uncharacterized protein</fullName>
    </submittedName>
</protein>
<proteinExistence type="predicted"/>
<evidence type="ECO:0000313" key="1">
    <source>
        <dbReference type="Ensembl" id="ENSCVAP00000015182.1"/>
    </source>
</evidence>
<evidence type="ECO:0000313" key="2">
    <source>
        <dbReference type="Proteomes" id="UP000265020"/>
    </source>
</evidence>
<accession>A0A3Q2D910</accession>
<dbReference type="Proteomes" id="UP000265020">
    <property type="component" value="Unassembled WGS sequence"/>
</dbReference>
<organism evidence="1 2">
    <name type="scientific">Cyprinodon variegatus</name>
    <name type="common">Sheepshead minnow</name>
    <dbReference type="NCBI Taxonomy" id="28743"/>
    <lineage>
        <taxon>Eukaryota</taxon>
        <taxon>Metazoa</taxon>
        <taxon>Chordata</taxon>
        <taxon>Craniata</taxon>
        <taxon>Vertebrata</taxon>
        <taxon>Euteleostomi</taxon>
        <taxon>Actinopterygii</taxon>
        <taxon>Neopterygii</taxon>
        <taxon>Teleostei</taxon>
        <taxon>Neoteleostei</taxon>
        <taxon>Acanthomorphata</taxon>
        <taxon>Ovalentaria</taxon>
        <taxon>Atherinomorphae</taxon>
        <taxon>Cyprinodontiformes</taxon>
        <taxon>Cyprinodontidae</taxon>
        <taxon>Cyprinodon</taxon>
    </lineage>
</organism>
<dbReference type="AlphaFoldDB" id="A0A3Q2D910"/>
<name>A0A3Q2D910_CYPVA</name>
<keyword evidence="2" id="KW-1185">Reference proteome</keyword>
<dbReference type="STRING" id="28743.ENSCVAP00000015182"/>
<dbReference type="Ensembl" id="ENSCVAT00000031418.1">
    <property type="protein sequence ID" value="ENSCVAP00000015182.1"/>
    <property type="gene ID" value="ENSCVAG00000017938.1"/>
</dbReference>
<reference evidence="1" key="2">
    <citation type="submission" date="2025-09" db="UniProtKB">
        <authorList>
            <consortium name="Ensembl"/>
        </authorList>
    </citation>
    <scope>IDENTIFICATION</scope>
</reference>
<sequence>CLCYKLKHPSLFKGHYYSCYCDFVCRHYMVTIPAILEAGTETKFCASLMDPNETLTMTVSMRSDQNHSVLYERTSREEFLECIQFQVNFQERLYLHHIIKKQLFEI</sequence>
<reference evidence="1" key="1">
    <citation type="submission" date="2025-08" db="UniProtKB">
        <authorList>
            <consortium name="Ensembl"/>
        </authorList>
    </citation>
    <scope>IDENTIFICATION</scope>
</reference>